<protein>
    <submittedName>
        <fullName evidence="1">Uncharacterized protein</fullName>
    </submittedName>
</protein>
<organism evidence="1">
    <name type="scientific">viral metagenome</name>
    <dbReference type="NCBI Taxonomy" id="1070528"/>
    <lineage>
        <taxon>unclassified sequences</taxon>
        <taxon>metagenomes</taxon>
        <taxon>organismal metagenomes</taxon>
    </lineage>
</organism>
<dbReference type="EMBL" id="MN740670">
    <property type="protein sequence ID" value="QHU06974.1"/>
    <property type="molecule type" value="Genomic_DNA"/>
</dbReference>
<dbReference type="AlphaFoldDB" id="A0A6C0JTG7"/>
<sequence>MSNTFINVHTYDGKLKDLFKPVRSYTIEEKRDNFSQLIQLLTNPAAIATIQIMIKDLDQPNGSNFHPENNVDSSDILMELIQWVSNPDVLKALNEQLADTRNLGICNSGRVTRLLQLWLAFVDYEDKKKK</sequence>
<evidence type="ECO:0000313" key="1">
    <source>
        <dbReference type="EMBL" id="QHU06974.1"/>
    </source>
</evidence>
<name>A0A6C0JTG7_9ZZZZ</name>
<accession>A0A6C0JTG7</accession>
<reference evidence="1" key="1">
    <citation type="journal article" date="2020" name="Nature">
        <title>Giant virus diversity and host interactions through global metagenomics.</title>
        <authorList>
            <person name="Schulz F."/>
            <person name="Roux S."/>
            <person name="Paez-Espino D."/>
            <person name="Jungbluth S."/>
            <person name="Walsh D.A."/>
            <person name="Denef V.J."/>
            <person name="McMahon K.D."/>
            <person name="Konstantinidis K.T."/>
            <person name="Eloe-Fadrosh E.A."/>
            <person name="Kyrpides N.C."/>
            <person name="Woyke T."/>
        </authorList>
    </citation>
    <scope>NUCLEOTIDE SEQUENCE</scope>
    <source>
        <strain evidence="1">GVMAG-S-1038524-41</strain>
    </source>
</reference>
<proteinExistence type="predicted"/>